<evidence type="ECO:0000256" key="1">
    <source>
        <dbReference type="SAM" id="MobiDB-lite"/>
    </source>
</evidence>
<evidence type="ECO:0000313" key="2">
    <source>
        <dbReference type="EMBL" id="GIY49637.1"/>
    </source>
</evidence>
<feature type="region of interest" description="Disordered" evidence="1">
    <location>
        <begin position="30"/>
        <end position="92"/>
    </location>
</feature>
<gene>
    <name evidence="2" type="ORF">CDAR_473381</name>
</gene>
<dbReference type="Proteomes" id="UP001054837">
    <property type="component" value="Unassembled WGS sequence"/>
</dbReference>
<keyword evidence="3" id="KW-1185">Reference proteome</keyword>
<evidence type="ECO:0000313" key="3">
    <source>
        <dbReference type="Proteomes" id="UP001054837"/>
    </source>
</evidence>
<dbReference type="EMBL" id="BPLQ01010253">
    <property type="protein sequence ID" value="GIY49637.1"/>
    <property type="molecule type" value="Genomic_DNA"/>
</dbReference>
<reference evidence="2 3" key="1">
    <citation type="submission" date="2021-06" db="EMBL/GenBank/DDBJ databases">
        <title>Caerostris darwini draft genome.</title>
        <authorList>
            <person name="Kono N."/>
            <person name="Arakawa K."/>
        </authorList>
    </citation>
    <scope>NUCLEOTIDE SEQUENCE [LARGE SCALE GENOMIC DNA]</scope>
</reference>
<dbReference type="AlphaFoldDB" id="A0AAV4TX71"/>
<sequence length="112" mass="12351">MAATGVRRKSVGRLEGNFVPGRPLFKAECPPPGPAARCGQKRQPRTRPIANPVPPRSDDVFRGGVESPRTFSSSPPPLPPETNALRKRRHAKKNKIIKKNVFICHVGGHFLR</sequence>
<proteinExistence type="predicted"/>
<organism evidence="2 3">
    <name type="scientific">Caerostris darwini</name>
    <dbReference type="NCBI Taxonomy" id="1538125"/>
    <lineage>
        <taxon>Eukaryota</taxon>
        <taxon>Metazoa</taxon>
        <taxon>Ecdysozoa</taxon>
        <taxon>Arthropoda</taxon>
        <taxon>Chelicerata</taxon>
        <taxon>Arachnida</taxon>
        <taxon>Araneae</taxon>
        <taxon>Araneomorphae</taxon>
        <taxon>Entelegynae</taxon>
        <taxon>Araneoidea</taxon>
        <taxon>Araneidae</taxon>
        <taxon>Caerostris</taxon>
    </lineage>
</organism>
<comment type="caution">
    <text evidence="2">The sequence shown here is derived from an EMBL/GenBank/DDBJ whole genome shotgun (WGS) entry which is preliminary data.</text>
</comment>
<name>A0AAV4TX71_9ARAC</name>
<accession>A0AAV4TX71</accession>
<protein>
    <submittedName>
        <fullName evidence="2">Uncharacterized protein</fullName>
    </submittedName>
</protein>